<evidence type="ECO:0000313" key="1">
    <source>
        <dbReference type="EMBL" id="CAE0288682.1"/>
    </source>
</evidence>
<accession>A0A7S3M872</accession>
<organism evidence="1">
    <name type="scientific">Spumella elongata</name>
    <dbReference type="NCBI Taxonomy" id="89044"/>
    <lineage>
        <taxon>Eukaryota</taxon>
        <taxon>Sar</taxon>
        <taxon>Stramenopiles</taxon>
        <taxon>Ochrophyta</taxon>
        <taxon>Chrysophyceae</taxon>
        <taxon>Chromulinales</taxon>
        <taxon>Chromulinaceae</taxon>
        <taxon>Spumella</taxon>
    </lineage>
</organism>
<dbReference type="AlphaFoldDB" id="A0A7S3M872"/>
<sequence length="193" mass="21988">MEHELDGVESESLACNLWGSWGRTSLEVMSEDEFVECSGLDREIGNCFGRMVSSFDKGKHISLSSLAECLRVLKSSSLEDRVRLLCQFMDSERSGRISHTDMQKYLWMMNNTGIERLVFRHAGDANPSFAYEDLLRAFQNTSRGEAAISLFCHQVLKLLNQSDVNSNAQRYKAGSFSQTQRSFANVFDRTFHF</sequence>
<proteinExistence type="predicted"/>
<name>A0A7S3M872_9STRA</name>
<gene>
    <name evidence="1" type="ORF">SELO1098_LOCUS17525</name>
</gene>
<dbReference type="EMBL" id="HBIC01034440">
    <property type="protein sequence ID" value="CAE0288682.1"/>
    <property type="molecule type" value="Transcribed_RNA"/>
</dbReference>
<dbReference type="Gene3D" id="1.10.238.10">
    <property type="entry name" value="EF-hand"/>
    <property type="match status" value="1"/>
</dbReference>
<dbReference type="SUPFAM" id="SSF47473">
    <property type="entry name" value="EF-hand"/>
    <property type="match status" value="1"/>
</dbReference>
<protein>
    <submittedName>
        <fullName evidence="1">Uncharacterized protein</fullName>
    </submittedName>
</protein>
<dbReference type="InterPro" id="IPR011992">
    <property type="entry name" value="EF-hand-dom_pair"/>
</dbReference>
<reference evidence="1" key="1">
    <citation type="submission" date="2021-01" db="EMBL/GenBank/DDBJ databases">
        <authorList>
            <person name="Corre E."/>
            <person name="Pelletier E."/>
            <person name="Niang G."/>
            <person name="Scheremetjew M."/>
            <person name="Finn R."/>
            <person name="Kale V."/>
            <person name="Holt S."/>
            <person name="Cochrane G."/>
            <person name="Meng A."/>
            <person name="Brown T."/>
            <person name="Cohen L."/>
        </authorList>
    </citation>
    <scope>NUCLEOTIDE SEQUENCE</scope>
    <source>
        <strain evidence="1">CCAP 955/1</strain>
    </source>
</reference>